<keyword evidence="2" id="KW-0472">Membrane</keyword>
<feature type="compositionally biased region" description="Acidic residues" evidence="1">
    <location>
        <begin position="691"/>
        <end position="707"/>
    </location>
</feature>
<keyword evidence="2" id="KW-0812">Transmembrane</keyword>
<feature type="compositionally biased region" description="Low complexity" evidence="1">
    <location>
        <begin position="824"/>
        <end position="839"/>
    </location>
</feature>
<feature type="compositionally biased region" description="Polar residues" evidence="1">
    <location>
        <begin position="844"/>
        <end position="856"/>
    </location>
</feature>
<feature type="region of interest" description="Disordered" evidence="1">
    <location>
        <begin position="908"/>
        <end position="938"/>
    </location>
</feature>
<evidence type="ECO:0000256" key="2">
    <source>
        <dbReference type="SAM" id="Phobius"/>
    </source>
</evidence>
<keyword evidence="4" id="KW-1185">Reference proteome</keyword>
<feature type="compositionally biased region" description="Low complexity" evidence="1">
    <location>
        <begin position="910"/>
        <end position="922"/>
    </location>
</feature>
<feature type="compositionally biased region" description="Polar residues" evidence="1">
    <location>
        <begin position="775"/>
        <end position="791"/>
    </location>
</feature>
<feature type="transmembrane region" description="Helical" evidence="2">
    <location>
        <begin position="244"/>
        <end position="268"/>
    </location>
</feature>
<dbReference type="Proteomes" id="UP000308652">
    <property type="component" value="Unassembled WGS sequence"/>
</dbReference>
<feature type="compositionally biased region" description="Polar residues" evidence="1">
    <location>
        <begin position="759"/>
        <end position="768"/>
    </location>
</feature>
<organism evidence="3 4">
    <name type="scientific">Crucibulum laeve</name>
    <dbReference type="NCBI Taxonomy" id="68775"/>
    <lineage>
        <taxon>Eukaryota</taxon>
        <taxon>Fungi</taxon>
        <taxon>Dikarya</taxon>
        <taxon>Basidiomycota</taxon>
        <taxon>Agaricomycotina</taxon>
        <taxon>Agaricomycetes</taxon>
        <taxon>Agaricomycetidae</taxon>
        <taxon>Agaricales</taxon>
        <taxon>Agaricineae</taxon>
        <taxon>Nidulariaceae</taxon>
        <taxon>Crucibulum</taxon>
    </lineage>
</organism>
<feature type="compositionally biased region" description="Polar residues" evidence="1">
    <location>
        <begin position="624"/>
        <end position="645"/>
    </location>
</feature>
<feature type="region of interest" description="Disordered" evidence="1">
    <location>
        <begin position="691"/>
        <end position="872"/>
    </location>
</feature>
<feature type="compositionally biased region" description="Polar residues" evidence="1">
    <location>
        <begin position="923"/>
        <end position="938"/>
    </location>
</feature>
<feature type="transmembrane region" description="Helical" evidence="2">
    <location>
        <begin position="15"/>
        <end position="33"/>
    </location>
</feature>
<feature type="region of interest" description="Disordered" evidence="1">
    <location>
        <begin position="624"/>
        <end position="652"/>
    </location>
</feature>
<evidence type="ECO:0000313" key="4">
    <source>
        <dbReference type="Proteomes" id="UP000308652"/>
    </source>
</evidence>
<gene>
    <name evidence="3" type="ORF">BDQ12DRAFT_725841</name>
</gene>
<feature type="compositionally biased region" description="Basic and acidic residues" evidence="1">
    <location>
        <begin position="727"/>
        <end position="750"/>
    </location>
</feature>
<sequence length="938" mass="100211">MPIPYFLSPLESGRLPASAPFALAAALAVKAAYQYAFSRHILVDNSALPVITNLNLNADLDTVPSAPIVTKDMCPINPFHALVSSSVCPAAPLVPSEVAIPSLSATIITTTPTTPAAALPAHINTFRTLKARLLASTHVLITALLAAPLPSPLTLPTPTIPPTLRIKPGYNPHRHATFSIPCLSGPEVEQAAKTTCPNIIPLAPVPHERRFRRAPEGLISRDGVKVAGARGTVLARLGQHGYSALHILLALVIGTVLGAFSVVGYLWAHDYTVVKVCRASNELEDDATTIAVSVAAFEDAECEPYYQPLPACALLARVLPACALLARALPKSDSLVVIRDTTTSSAVHTITAHDLIALIASARETNPLSTARNYQLGYNLTAANVLPRFNASIIMLNVTDATPTLHTIATPDTTRYCCEPKPAHKSNLIAYDQEVPFASSESQCEPPTCEPTVVAPTSAHPSTCELPIRLTDAIPTLHTIAPRDTIGHITSTCCEPKPAHKSNLIAYDQEAPFASSESQCEPPACEPTIIASASASTHPSACGLPSREPTIVITSTTTEIEDLINQLLNLQISDASASNGTFTSARLSACDLPSCEPTIVITSTTTEIDDLIDQLLHLQISDTTSASNSTVEESESDNASSSTDVSNDDEDWTLIDSDSDYVDEQKCFVKTQVANVWDGKVVDSLWEEHEEIEEEPLLGDEHEESEEENKARVVEGEVVDSLGGEQHQSDVVEDKIAIDEEHVEDEHRSNSDNGDAEDSTSANTTASSIEDHDTSVGTTDNTASEASTPAPTWTPVRRPRAGRHEARKKFNRAKRAAIEEAMLASSSSDASSGTSATSPPDSPVASTSTLVPTSFQVPAPRTKPISTPMSRLFRSGEYKEPLRVPKNDSTNPFAMALFGLVVQEAMMAKPQQQQAPPTQQHQKNSSRQVTSKPATRGL</sequence>
<name>A0A5C3LT42_9AGAR</name>
<evidence type="ECO:0000256" key="1">
    <source>
        <dbReference type="SAM" id="MobiDB-lite"/>
    </source>
</evidence>
<protein>
    <submittedName>
        <fullName evidence="3">Uncharacterized protein</fullName>
    </submittedName>
</protein>
<accession>A0A5C3LT42</accession>
<reference evidence="3 4" key="1">
    <citation type="journal article" date="2019" name="Nat. Ecol. Evol.">
        <title>Megaphylogeny resolves global patterns of mushroom evolution.</title>
        <authorList>
            <person name="Varga T."/>
            <person name="Krizsan K."/>
            <person name="Foldi C."/>
            <person name="Dima B."/>
            <person name="Sanchez-Garcia M."/>
            <person name="Sanchez-Ramirez S."/>
            <person name="Szollosi G.J."/>
            <person name="Szarkandi J.G."/>
            <person name="Papp V."/>
            <person name="Albert L."/>
            <person name="Andreopoulos W."/>
            <person name="Angelini C."/>
            <person name="Antonin V."/>
            <person name="Barry K.W."/>
            <person name="Bougher N.L."/>
            <person name="Buchanan P."/>
            <person name="Buyck B."/>
            <person name="Bense V."/>
            <person name="Catcheside P."/>
            <person name="Chovatia M."/>
            <person name="Cooper J."/>
            <person name="Damon W."/>
            <person name="Desjardin D."/>
            <person name="Finy P."/>
            <person name="Geml J."/>
            <person name="Haridas S."/>
            <person name="Hughes K."/>
            <person name="Justo A."/>
            <person name="Karasinski D."/>
            <person name="Kautmanova I."/>
            <person name="Kiss B."/>
            <person name="Kocsube S."/>
            <person name="Kotiranta H."/>
            <person name="LaButti K.M."/>
            <person name="Lechner B.E."/>
            <person name="Liimatainen K."/>
            <person name="Lipzen A."/>
            <person name="Lukacs Z."/>
            <person name="Mihaltcheva S."/>
            <person name="Morgado L.N."/>
            <person name="Niskanen T."/>
            <person name="Noordeloos M.E."/>
            <person name="Ohm R.A."/>
            <person name="Ortiz-Santana B."/>
            <person name="Ovrebo C."/>
            <person name="Racz N."/>
            <person name="Riley R."/>
            <person name="Savchenko A."/>
            <person name="Shiryaev A."/>
            <person name="Soop K."/>
            <person name="Spirin V."/>
            <person name="Szebenyi C."/>
            <person name="Tomsovsky M."/>
            <person name="Tulloss R.E."/>
            <person name="Uehling J."/>
            <person name="Grigoriev I.V."/>
            <person name="Vagvolgyi C."/>
            <person name="Papp T."/>
            <person name="Martin F.M."/>
            <person name="Miettinen O."/>
            <person name="Hibbett D.S."/>
            <person name="Nagy L.G."/>
        </authorList>
    </citation>
    <scope>NUCLEOTIDE SEQUENCE [LARGE SCALE GENOMIC DNA]</scope>
    <source>
        <strain evidence="3 4">CBS 166.37</strain>
    </source>
</reference>
<feature type="compositionally biased region" description="Basic residues" evidence="1">
    <location>
        <begin position="797"/>
        <end position="815"/>
    </location>
</feature>
<proteinExistence type="predicted"/>
<evidence type="ECO:0000313" key="3">
    <source>
        <dbReference type="EMBL" id="TFK35553.1"/>
    </source>
</evidence>
<dbReference type="AlphaFoldDB" id="A0A5C3LT42"/>
<keyword evidence="2" id="KW-1133">Transmembrane helix</keyword>
<dbReference type="EMBL" id="ML213620">
    <property type="protein sequence ID" value="TFK35553.1"/>
    <property type="molecule type" value="Genomic_DNA"/>
</dbReference>